<dbReference type="Pfam" id="PF00106">
    <property type="entry name" value="adh_short"/>
    <property type="match status" value="1"/>
</dbReference>
<evidence type="ECO:0000313" key="1">
    <source>
        <dbReference type="EMBL" id="KAK0719005.1"/>
    </source>
</evidence>
<organism evidence="1 2">
    <name type="scientific">Apiosordaria backusii</name>
    <dbReference type="NCBI Taxonomy" id="314023"/>
    <lineage>
        <taxon>Eukaryota</taxon>
        <taxon>Fungi</taxon>
        <taxon>Dikarya</taxon>
        <taxon>Ascomycota</taxon>
        <taxon>Pezizomycotina</taxon>
        <taxon>Sordariomycetes</taxon>
        <taxon>Sordariomycetidae</taxon>
        <taxon>Sordariales</taxon>
        <taxon>Lasiosphaeriaceae</taxon>
        <taxon>Apiosordaria</taxon>
    </lineage>
</organism>
<dbReference type="SUPFAM" id="SSF51735">
    <property type="entry name" value="NAD(P)-binding Rossmann-fold domains"/>
    <property type="match status" value="1"/>
</dbReference>
<proteinExistence type="predicted"/>
<dbReference type="Proteomes" id="UP001172159">
    <property type="component" value="Unassembled WGS sequence"/>
</dbReference>
<name>A0AA40ANB1_9PEZI</name>
<evidence type="ECO:0000313" key="2">
    <source>
        <dbReference type="Proteomes" id="UP001172159"/>
    </source>
</evidence>
<dbReference type="InterPro" id="IPR036291">
    <property type="entry name" value="NAD(P)-bd_dom_sf"/>
</dbReference>
<keyword evidence="2" id="KW-1185">Reference proteome</keyword>
<accession>A0AA40ANB1</accession>
<dbReference type="EMBL" id="JAUKTV010000013">
    <property type="protein sequence ID" value="KAK0719005.1"/>
    <property type="molecule type" value="Genomic_DNA"/>
</dbReference>
<sequence>MTTLTINPSHIPPLAGKTALLTGGSSEITLSTALLLAEKGCSKVVILDPEHKESLMAAESNSDPSIPACMTFLKVDVRKWKELKNAVEGLKEVDYAFYVPGPERVLFEVGGEGDDYDGDGDDGVGMDWATEVRAVGNFVRVCWGVMARSQGAAGAKGKKDGKGKGGGVVVCVPGGVGGYMACHVLPPGGMPGEGVMDGCAGSAILGMIRSLRTVTIQDGVTINGVALGPIVSSASSLVPPTTPLPPLTPGIQLEPLPIKTADEVALALVFSATATQKRKVDVYGKEKDSDIFSTNEEDRKWNGRVILTAGTSPMKYTEVEEGLADLRGWWLGRENVKMVRMQQAVGDFRPFEVDHRWEF</sequence>
<dbReference type="AlphaFoldDB" id="A0AA40ANB1"/>
<dbReference type="Gene3D" id="3.40.50.720">
    <property type="entry name" value="NAD(P)-binding Rossmann-like Domain"/>
    <property type="match status" value="1"/>
</dbReference>
<protein>
    <submittedName>
        <fullName evidence="1">Uncharacterized protein</fullName>
    </submittedName>
</protein>
<dbReference type="InterPro" id="IPR002347">
    <property type="entry name" value="SDR_fam"/>
</dbReference>
<reference evidence="1" key="1">
    <citation type="submission" date="2023-06" db="EMBL/GenBank/DDBJ databases">
        <title>Genome-scale phylogeny and comparative genomics of the fungal order Sordariales.</title>
        <authorList>
            <consortium name="Lawrence Berkeley National Laboratory"/>
            <person name="Hensen N."/>
            <person name="Bonometti L."/>
            <person name="Westerberg I."/>
            <person name="Brannstrom I.O."/>
            <person name="Guillou S."/>
            <person name="Cros-Aarteil S."/>
            <person name="Calhoun S."/>
            <person name="Haridas S."/>
            <person name="Kuo A."/>
            <person name="Mondo S."/>
            <person name="Pangilinan J."/>
            <person name="Riley R."/>
            <person name="Labutti K."/>
            <person name="Andreopoulos B."/>
            <person name="Lipzen A."/>
            <person name="Chen C."/>
            <person name="Yanf M."/>
            <person name="Daum C."/>
            <person name="Ng V."/>
            <person name="Clum A."/>
            <person name="Steindorff A."/>
            <person name="Ohm R."/>
            <person name="Martin F."/>
            <person name="Silar P."/>
            <person name="Natvig D."/>
            <person name="Lalanne C."/>
            <person name="Gautier V."/>
            <person name="Ament-Velasquez S.L."/>
            <person name="Kruys A."/>
            <person name="Hutchinson M.I."/>
            <person name="Powell A.J."/>
            <person name="Barry K."/>
            <person name="Miller A.N."/>
            <person name="Grigoriev I.V."/>
            <person name="Debuchy R."/>
            <person name="Gladieux P."/>
            <person name="Thoren M.H."/>
            <person name="Johannesson H."/>
        </authorList>
    </citation>
    <scope>NUCLEOTIDE SEQUENCE</scope>
    <source>
        <strain evidence="1">CBS 540.89</strain>
    </source>
</reference>
<gene>
    <name evidence="1" type="ORF">B0T21DRAFT_338959</name>
</gene>
<comment type="caution">
    <text evidence="1">The sequence shown here is derived from an EMBL/GenBank/DDBJ whole genome shotgun (WGS) entry which is preliminary data.</text>
</comment>